<dbReference type="RefSeq" id="WP_062226309.1">
    <property type="nucleotide sequence ID" value="NZ_BBWR01000002.1"/>
</dbReference>
<organism evidence="1">
    <name type="scientific">Aureimonas frigidaquae</name>
    <dbReference type="NCBI Taxonomy" id="424757"/>
    <lineage>
        <taxon>Bacteria</taxon>
        <taxon>Pseudomonadati</taxon>
        <taxon>Pseudomonadota</taxon>
        <taxon>Alphaproteobacteria</taxon>
        <taxon>Hyphomicrobiales</taxon>
        <taxon>Aurantimonadaceae</taxon>
        <taxon>Aureimonas</taxon>
    </lineage>
</organism>
<name>A0A0P0Z2X1_9HYPH</name>
<accession>A0A0P0Z2X1</accession>
<proteinExistence type="predicted"/>
<reference evidence="1" key="1">
    <citation type="journal article" date="2015" name="Proc. Natl. Acad. Sci. U.S.A.">
        <title>Bacterial clade with the ribosomal RNA operon on a small plasmid rather than the chromosome.</title>
        <authorList>
            <person name="Anda M."/>
            <person name="Ohtsubo Y."/>
            <person name="Okubo T."/>
            <person name="Sugawara M."/>
            <person name="Nagata Y."/>
            <person name="Tsuda M."/>
            <person name="Minamisawa K."/>
            <person name="Mitsui H."/>
        </authorList>
    </citation>
    <scope>NUCLEOTIDE SEQUENCE</scope>
    <source>
        <strain evidence="1">JCM 14755</strain>
    </source>
</reference>
<dbReference type="EMBL" id="LC066377">
    <property type="protein sequence ID" value="BAT28211.1"/>
    <property type="molecule type" value="Genomic_DNA"/>
</dbReference>
<dbReference type="AlphaFoldDB" id="A0A0P0Z2X1"/>
<evidence type="ECO:0000313" key="1">
    <source>
        <dbReference type="EMBL" id="BAT28211.1"/>
    </source>
</evidence>
<protein>
    <submittedName>
        <fullName evidence="1">Diguanylate cyclase with PAS/PAC and GAF sensors</fullName>
    </submittedName>
</protein>
<sequence length="60" mass="6212">MTQSDIHRQRAERLFLPVVSSGGASSVTVSTGVAETRAKSAALKELRLARDKALASAGAS</sequence>